<keyword evidence="3" id="KW-1185">Reference proteome</keyword>
<evidence type="ECO:0000313" key="3">
    <source>
        <dbReference type="Proteomes" id="UP000813461"/>
    </source>
</evidence>
<dbReference type="AlphaFoldDB" id="A0A8K0VR60"/>
<sequence>MATSLDRNDHKEQPRAHSRKGHGSTTGSWFRWLQHTLLFFAIPLMTLLAGPAAYNRLAAREASHPVAESQLLEIAVLMDDIYSTFERMTYLPHAAITRGPHQINTTDVPCKRDPSVLRLMELMPYVNAADLVEPLNHQKAFWIHVSQFVDYRRAYMREENCDPFNVGYDDGPTTLMLSGLNDRTYSPSFEMLYDTKYNSIRVWDGIRFLSIHDTEMPRAKHDDDSSVALFHHSIKSILAIVCRKDGVDRKTWFHAPTFLARIRDTYQSLDWTPWETSKPGGYGVSDATIKSLLRQNGWPDSFNPDQFNADFIRAKHAPSPYGPAQSAHDIVEALEPSDGKGRYHDDTIKGIQERVQKFEGKIKEAEDYQDRWAHTITLQIARWRLDASHTRLAAAKADIARLCPNATCIDPADMILWEFHNLENAYLTAQRGASIEAACENEQYDTQHYAPPSPKRMITCHSRRRREAKWWERAYTQSRAAALARCAQTGASLIPQSTFDQVAAEKIAELETEIADSHARAAIMDAYFPNIPEDAERARMLFEMEHSAAVNGPWYARERIEWVREQLGGDEEGRRRMWRCFDDEECW</sequence>
<organism evidence="2 3">
    <name type="scientific">Paraphoma chrysanthemicola</name>
    <dbReference type="NCBI Taxonomy" id="798071"/>
    <lineage>
        <taxon>Eukaryota</taxon>
        <taxon>Fungi</taxon>
        <taxon>Dikarya</taxon>
        <taxon>Ascomycota</taxon>
        <taxon>Pezizomycotina</taxon>
        <taxon>Dothideomycetes</taxon>
        <taxon>Pleosporomycetidae</taxon>
        <taxon>Pleosporales</taxon>
        <taxon>Pleosporineae</taxon>
        <taxon>Phaeosphaeriaceae</taxon>
        <taxon>Paraphoma</taxon>
    </lineage>
</organism>
<feature type="region of interest" description="Disordered" evidence="1">
    <location>
        <begin position="1"/>
        <end position="25"/>
    </location>
</feature>
<protein>
    <submittedName>
        <fullName evidence="2">Uncharacterized protein</fullName>
    </submittedName>
</protein>
<evidence type="ECO:0000313" key="2">
    <source>
        <dbReference type="EMBL" id="KAH7067868.1"/>
    </source>
</evidence>
<name>A0A8K0VR60_9PLEO</name>
<reference evidence="2" key="1">
    <citation type="journal article" date="2021" name="Nat. Commun.">
        <title>Genetic determinants of endophytism in the Arabidopsis root mycobiome.</title>
        <authorList>
            <person name="Mesny F."/>
            <person name="Miyauchi S."/>
            <person name="Thiergart T."/>
            <person name="Pickel B."/>
            <person name="Atanasova L."/>
            <person name="Karlsson M."/>
            <person name="Huettel B."/>
            <person name="Barry K.W."/>
            <person name="Haridas S."/>
            <person name="Chen C."/>
            <person name="Bauer D."/>
            <person name="Andreopoulos W."/>
            <person name="Pangilinan J."/>
            <person name="LaButti K."/>
            <person name="Riley R."/>
            <person name="Lipzen A."/>
            <person name="Clum A."/>
            <person name="Drula E."/>
            <person name="Henrissat B."/>
            <person name="Kohler A."/>
            <person name="Grigoriev I.V."/>
            <person name="Martin F.M."/>
            <person name="Hacquard S."/>
        </authorList>
    </citation>
    <scope>NUCLEOTIDE SEQUENCE</scope>
    <source>
        <strain evidence="2">MPI-SDFR-AT-0120</strain>
    </source>
</reference>
<accession>A0A8K0VR60</accession>
<dbReference type="OrthoDB" id="5327951at2759"/>
<proteinExistence type="predicted"/>
<dbReference type="Proteomes" id="UP000813461">
    <property type="component" value="Unassembled WGS sequence"/>
</dbReference>
<gene>
    <name evidence="2" type="ORF">FB567DRAFT_252458</name>
</gene>
<feature type="compositionally biased region" description="Basic and acidic residues" evidence="1">
    <location>
        <begin position="1"/>
        <end position="15"/>
    </location>
</feature>
<evidence type="ECO:0000256" key="1">
    <source>
        <dbReference type="SAM" id="MobiDB-lite"/>
    </source>
</evidence>
<comment type="caution">
    <text evidence="2">The sequence shown here is derived from an EMBL/GenBank/DDBJ whole genome shotgun (WGS) entry which is preliminary data.</text>
</comment>
<dbReference type="EMBL" id="JAGMVJ010000033">
    <property type="protein sequence ID" value="KAH7067868.1"/>
    <property type="molecule type" value="Genomic_DNA"/>
</dbReference>